<dbReference type="HAMAP" id="MF_00121">
    <property type="entry name" value="GatB"/>
    <property type="match status" value="1"/>
</dbReference>
<keyword evidence="3 8" id="KW-0547">Nucleotide-binding</keyword>
<dbReference type="EC" id="6.3.5.-" evidence="8"/>
<evidence type="ECO:0000256" key="7">
    <source>
        <dbReference type="ARBA" id="ARBA00047913"/>
    </source>
</evidence>
<evidence type="ECO:0000256" key="5">
    <source>
        <dbReference type="ARBA" id="ARBA00022917"/>
    </source>
</evidence>
<dbReference type="InterPro" id="IPR017958">
    <property type="entry name" value="Gln-tRNA_amidoTrfase_suB_CS"/>
</dbReference>
<dbReference type="GO" id="GO:0005524">
    <property type="term" value="F:ATP binding"/>
    <property type="evidence" value="ECO:0007669"/>
    <property type="project" value="UniProtKB-KW"/>
</dbReference>
<evidence type="ECO:0000256" key="4">
    <source>
        <dbReference type="ARBA" id="ARBA00022840"/>
    </source>
</evidence>
<comment type="subunit">
    <text evidence="8">Subunit of the heterotrimeric GatFAB amidotransferase (AdT) complex, composed of A, B and F subunits.</text>
</comment>
<dbReference type="SMART" id="SM00845">
    <property type="entry name" value="GatB_Yqey"/>
    <property type="match status" value="1"/>
</dbReference>
<dbReference type="InterPro" id="IPR018027">
    <property type="entry name" value="Asn/Gln_amidotransferase"/>
</dbReference>
<dbReference type="PANTHER" id="PTHR11659:SF0">
    <property type="entry name" value="GLUTAMYL-TRNA(GLN) AMIDOTRANSFERASE SUBUNIT B, MITOCHONDRIAL"/>
    <property type="match status" value="1"/>
</dbReference>
<evidence type="ECO:0000256" key="3">
    <source>
        <dbReference type="ARBA" id="ARBA00022741"/>
    </source>
</evidence>
<dbReference type="PANTHER" id="PTHR11659">
    <property type="entry name" value="GLUTAMYL-TRNA GLN AMIDOTRANSFERASE SUBUNIT B MITOCHONDRIAL AND PROKARYOTIC PET112-RELATED"/>
    <property type="match status" value="1"/>
</dbReference>
<evidence type="ECO:0000256" key="1">
    <source>
        <dbReference type="ARBA" id="ARBA00005306"/>
    </source>
</evidence>
<dbReference type="Pfam" id="PF02934">
    <property type="entry name" value="GatB_N"/>
    <property type="match status" value="1"/>
</dbReference>
<dbReference type="NCBIfam" id="NF004012">
    <property type="entry name" value="PRK05477.1-2"/>
    <property type="match status" value="1"/>
</dbReference>
<reference evidence="10" key="1">
    <citation type="journal article" date="2021" name="Open Biol.">
        <title>Shared evolutionary footprints suggest mitochondrial oxidative damage underlies multiple complex I losses in fungi.</title>
        <authorList>
            <person name="Schikora-Tamarit M.A."/>
            <person name="Marcet-Houben M."/>
            <person name="Nosek J."/>
            <person name="Gabaldon T."/>
        </authorList>
    </citation>
    <scope>NUCLEOTIDE SEQUENCE</scope>
    <source>
        <strain evidence="10">NCAIM Y.01608</strain>
    </source>
</reference>
<dbReference type="EMBL" id="JAEUBD010000108">
    <property type="protein sequence ID" value="KAH3677487.1"/>
    <property type="molecule type" value="Genomic_DNA"/>
</dbReference>
<keyword evidence="2 8" id="KW-0436">Ligase</keyword>
<evidence type="ECO:0000256" key="8">
    <source>
        <dbReference type="HAMAP-Rule" id="MF_03147"/>
    </source>
</evidence>
<dbReference type="InterPro" id="IPR003789">
    <property type="entry name" value="Asn/Gln_tRNA_amidoTrase-B-like"/>
</dbReference>
<dbReference type="Pfam" id="PF02637">
    <property type="entry name" value="GatB_Yqey"/>
    <property type="match status" value="1"/>
</dbReference>
<dbReference type="GO" id="GO:0050567">
    <property type="term" value="F:glutaminyl-tRNA synthase (glutamine-hydrolyzing) activity"/>
    <property type="evidence" value="ECO:0007669"/>
    <property type="project" value="UniProtKB-UniRule"/>
</dbReference>
<dbReference type="InterPro" id="IPR017959">
    <property type="entry name" value="Asn/Gln-tRNA_amidoTrfase_suB/E"/>
</dbReference>
<keyword evidence="6 8" id="KW-0496">Mitochondrion</keyword>
<evidence type="ECO:0000256" key="6">
    <source>
        <dbReference type="ARBA" id="ARBA00023128"/>
    </source>
</evidence>
<dbReference type="Gene3D" id="1.10.10.410">
    <property type="match status" value="1"/>
</dbReference>
<protein>
    <recommendedName>
        <fullName evidence="8">Glutamyl-tRNA(Gln) amidotransferase subunit B, mitochondrial</fullName>
        <shortName evidence="8">Glu-AdT subunit B</shortName>
        <ecNumber evidence="8">6.3.5.-</ecNumber>
    </recommendedName>
</protein>
<dbReference type="NCBIfam" id="TIGR00133">
    <property type="entry name" value="gatB"/>
    <property type="match status" value="1"/>
</dbReference>
<dbReference type="InterPro" id="IPR023168">
    <property type="entry name" value="GatB_Yqey_C_2"/>
</dbReference>
<proteinExistence type="inferred from homology"/>
<dbReference type="SUPFAM" id="SSF55931">
    <property type="entry name" value="Glutamine synthetase/guanido kinase"/>
    <property type="match status" value="1"/>
</dbReference>
<dbReference type="GO" id="GO:0030956">
    <property type="term" value="C:glutamyl-tRNA(Gln) amidotransferase complex"/>
    <property type="evidence" value="ECO:0007669"/>
    <property type="project" value="UniProtKB-UniRule"/>
</dbReference>
<name>A0A9P8PTU8_9ASCO</name>
<comment type="similarity">
    <text evidence="1 8">Belongs to the GatB/GatE family. GatB subfamily.</text>
</comment>
<evidence type="ECO:0000313" key="11">
    <source>
        <dbReference type="Proteomes" id="UP000788993"/>
    </source>
</evidence>
<comment type="subcellular location">
    <subcellularLocation>
        <location evidence="8">Mitochondrion</location>
    </subcellularLocation>
</comment>
<accession>A0A9P8PTU8</accession>
<dbReference type="InterPro" id="IPR006075">
    <property type="entry name" value="Asn/Gln-tRNA_Trfase_suB/E_cat"/>
</dbReference>
<dbReference type="GO" id="GO:0005739">
    <property type="term" value="C:mitochondrion"/>
    <property type="evidence" value="ECO:0007669"/>
    <property type="project" value="UniProtKB-SubCell"/>
</dbReference>
<dbReference type="InterPro" id="IPR014746">
    <property type="entry name" value="Gln_synth/guanido_kin_cat_dom"/>
</dbReference>
<organism evidence="10 11">
    <name type="scientific">Ogataea polymorpha</name>
    <dbReference type="NCBI Taxonomy" id="460523"/>
    <lineage>
        <taxon>Eukaryota</taxon>
        <taxon>Fungi</taxon>
        <taxon>Dikarya</taxon>
        <taxon>Ascomycota</taxon>
        <taxon>Saccharomycotina</taxon>
        <taxon>Pichiomycetes</taxon>
        <taxon>Pichiales</taxon>
        <taxon>Pichiaceae</taxon>
        <taxon>Ogataea</taxon>
    </lineage>
</organism>
<dbReference type="GO" id="GO:0032543">
    <property type="term" value="P:mitochondrial translation"/>
    <property type="evidence" value="ECO:0007669"/>
    <property type="project" value="UniProtKB-UniRule"/>
</dbReference>
<comment type="caution">
    <text evidence="10">The sequence shown here is derived from an EMBL/GenBank/DDBJ whole genome shotgun (WGS) entry which is preliminary data.</text>
</comment>
<keyword evidence="4 8" id="KW-0067">ATP-binding</keyword>
<dbReference type="InterPro" id="IPR004413">
    <property type="entry name" value="GatB"/>
</dbReference>
<dbReference type="PROSITE" id="PS01234">
    <property type="entry name" value="GATB"/>
    <property type="match status" value="1"/>
</dbReference>
<evidence type="ECO:0000259" key="9">
    <source>
        <dbReference type="SMART" id="SM00845"/>
    </source>
</evidence>
<gene>
    <name evidence="8" type="primary">PET112</name>
    <name evidence="10" type="ORF">OGATHE_000961</name>
</gene>
<dbReference type="AlphaFoldDB" id="A0A9P8PTU8"/>
<sequence length="484" mass="55239">MLKIGLEIHAQLKSSRKLFSLSKNTTSLLDVHPNTTTSFFDVSLPGTQPKLNKEPLLLALKTALALNCSISEVSTFDRKHYFYGDQPLGYQITQHYQPIARNGYLNLTKYDLPKEKTIRIEQIQIEQDTGRTLYKEKGRSYVDFNRSNIPLIEMVTKPDFSSVEEVRAFIKKFQQTLVNLGVCTGELETGAIRVDVNLSVDNNSRIEIKNLPTTSAIVAAIRYEYKRQCRLIEKGEPITEVETRGWDGKKTQKLRSKEDAIDYRYMPDPELPAIRLKVKDIVPKIRATLPPSVDEQLQEVLQKYDIKLRDANILLADNELMDYYKELYNKCVQSGVPNPINWLTHELLGSLSKSNMAFEKSVLEVDKFVELLVALQDGLMTKTNGKLLLMHLINNPQDQKVPIPQLLDEFDLTKTDETELLDQVTDKVMFENPSVVEQIMGGKPKKLNYLIGLCMRASEGKFDPKLIEDKLKEKLSILPNTTKT</sequence>
<keyword evidence="11" id="KW-1185">Reference proteome</keyword>
<dbReference type="SUPFAM" id="SSF89095">
    <property type="entry name" value="GatB/YqeY motif"/>
    <property type="match status" value="1"/>
</dbReference>
<keyword evidence="5 8" id="KW-0648">Protein biosynthesis</keyword>
<comment type="function">
    <text evidence="8">Allows the formation of correctly charged Gln-tRNA(Gln) through the transamidation of misacylated Glu-tRNA(Gln) in the mitochondria. The reaction takes place in the presence of glutamine and ATP through an activated gamma-phospho-Glu-tRNA(Gln).</text>
</comment>
<reference evidence="10" key="2">
    <citation type="submission" date="2021-01" db="EMBL/GenBank/DDBJ databases">
        <authorList>
            <person name="Schikora-Tamarit M.A."/>
        </authorList>
    </citation>
    <scope>NUCLEOTIDE SEQUENCE</scope>
    <source>
        <strain evidence="10">NCAIM Y.01608</strain>
    </source>
</reference>
<dbReference type="Proteomes" id="UP000788993">
    <property type="component" value="Unassembled WGS sequence"/>
</dbReference>
<evidence type="ECO:0000256" key="2">
    <source>
        <dbReference type="ARBA" id="ARBA00022598"/>
    </source>
</evidence>
<evidence type="ECO:0000313" key="10">
    <source>
        <dbReference type="EMBL" id="KAH3677487.1"/>
    </source>
</evidence>
<feature type="domain" description="Asn/Gln amidotransferase" evidence="9">
    <location>
        <begin position="326"/>
        <end position="475"/>
    </location>
</feature>
<dbReference type="GO" id="GO:0070681">
    <property type="term" value="P:glutaminyl-tRNAGln biosynthesis via transamidation"/>
    <property type="evidence" value="ECO:0007669"/>
    <property type="project" value="UniProtKB-UniRule"/>
</dbReference>
<comment type="catalytic activity">
    <reaction evidence="7 8">
        <text>L-glutamyl-tRNA(Gln) + L-glutamine + ATP + H2O = L-glutaminyl-tRNA(Gln) + L-glutamate + ADP + phosphate + H(+)</text>
        <dbReference type="Rhea" id="RHEA:17521"/>
        <dbReference type="Rhea" id="RHEA-COMP:9681"/>
        <dbReference type="Rhea" id="RHEA-COMP:9684"/>
        <dbReference type="ChEBI" id="CHEBI:15377"/>
        <dbReference type="ChEBI" id="CHEBI:15378"/>
        <dbReference type="ChEBI" id="CHEBI:29985"/>
        <dbReference type="ChEBI" id="CHEBI:30616"/>
        <dbReference type="ChEBI" id="CHEBI:43474"/>
        <dbReference type="ChEBI" id="CHEBI:58359"/>
        <dbReference type="ChEBI" id="CHEBI:78520"/>
        <dbReference type="ChEBI" id="CHEBI:78521"/>
        <dbReference type="ChEBI" id="CHEBI:456216"/>
    </reaction>
</comment>